<name>A0A0U5BCB4_9BACL</name>
<dbReference type="RefSeq" id="WP_096466945.1">
    <property type="nucleotide sequence ID" value="NZ_AP017312.1"/>
</dbReference>
<dbReference type="SUPFAM" id="SSF56784">
    <property type="entry name" value="HAD-like"/>
    <property type="match status" value="1"/>
</dbReference>
<dbReference type="NCBIfam" id="TIGR00099">
    <property type="entry name" value="Cof-subfamily"/>
    <property type="match status" value="1"/>
</dbReference>
<proteinExistence type="predicted"/>
<dbReference type="GO" id="GO:0000287">
    <property type="term" value="F:magnesium ion binding"/>
    <property type="evidence" value="ECO:0007669"/>
    <property type="project" value="TreeGrafter"/>
</dbReference>
<keyword evidence="2" id="KW-1185">Reference proteome</keyword>
<dbReference type="InterPro" id="IPR006379">
    <property type="entry name" value="HAD-SF_hydro_IIB"/>
</dbReference>
<dbReference type="EC" id="3.1.3.-" evidence="1"/>
<dbReference type="OrthoDB" id="9790031at2"/>
<dbReference type="GO" id="GO:0016791">
    <property type="term" value="F:phosphatase activity"/>
    <property type="evidence" value="ECO:0007669"/>
    <property type="project" value="TreeGrafter"/>
</dbReference>
<evidence type="ECO:0000313" key="1">
    <source>
        <dbReference type="EMBL" id="BAU29254.1"/>
    </source>
</evidence>
<reference evidence="1 2" key="1">
    <citation type="submission" date="2015-12" db="EMBL/GenBank/DDBJ databases">
        <title>Genome sequence of Aneurinibacillus soli.</title>
        <authorList>
            <person name="Lee J.S."/>
            <person name="Lee K.C."/>
            <person name="Kim K.K."/>
            <person name="Lee B.W."/>
        </authorList>
    </citation>
    <scope>NUCLEOTIDE SEQUENCE [LARGE SCALE GENOMIC DNA]</scope>
    <source>
        <strain evidence="1 2">CB4</strain>
    </source>
</reference>
<dbReference type="Gene3D" id="3.30.1240.10">
    <property type="match status" value="1"/>
</dbReference>
<protein>
    <submittedName>
        <fullName evidence="1">Putative phosphatase</fullName>
        <ecNumber evidence="1">3.1.3.-</ecNumber>
    </submittedName>
</protein>
<dbReference type="SFLD" id="SFLDS00003">
    <property type="entry name" value="Haloacid_Dehalogenase"/>
    <property type="match status" value="1"/>
</dbReference>
<organism evidence="1 2">
    <name type="scientific">Aneurinibacillus soli</name>
    <dbReference type="NCBI Taxonomy" id="1500254"/>
    <lineage>
        <taxon>Bacteria</taxon>
        <taxon>Bacillati</taxon>
        <taxon>Bacillota</taxon>
        <taxon>Bacilli</taxon>
        <taxon>Bacillales</taxon>
        <taxon>Paenibacillaceae</taxon>
        <taxon>Aneurinibacillus group</taxon>
        <taxon>Aneurinibacillus</taxon>
    </lineage>
</organism>
<dbReference type="Proteomes" id="UP000217696">
    <property type="component" value="Chromosome"/>
</dbReference>
<dbReference type="Gene3D" id="3.40.50.1000">
    <property type="entry name" value="HAD superfamily/HAD-like"/>
    <property type="match status" value="1"/>
</dbReference>
<dbReference type="AlphaFoldDB" id="A0A0U5BCB4"/>
<keyword evidence="1" id="KW-0378">Hydrolase</keyword>
<evidence type="ECO:0000313" key="2">
    <source>
        <dbReference type="Proteomes" id="UP000217696"/>
    </source>
</evidence>
<gene>
    <name evidence="1" type="ORF">CB4_03441</name>
</gene>
<dbReference type="CDD" id="cd07516">
    <property type="entry name" value="HAD_Pase"/>
    <property type="match status" value="1"/>
</dbReference>
<dbReference type="InterPro" id="IPR023214">
    <property type="entry name" value="HAD_sf"/>
</dbReference>
<dbReference type="InterPro" id="IPR036412">
    <property type="entry name" value="HAD-like_sf"/>
</dbReference>
<dbReference type="KEGG" id="asoc:CB4_03441"/>
<dbReference type="EMBL" id="AP017312">
    <property type="protein sequence ID" value="BAU29254.1"/>
    <property type="molecule type" value="Genomic_DNA"/>
</dbReference>
<dbReference type="Pfam" id="PF08282">
    <property type="entry name" value="Hydrolase_3"/>
    <property type="match status" value="1"/>
</dbReference>
<sequence>MDYKLVAIDIDGTLLTDDYRLTEQNKEALYTATEAGVTVVLCSGRAPHSVTPILTEIGIEGYYVAHNGAVAVHSSTQEILLENGFFMEDVQAVMEYCHMRGIHTDFCTAFDMYTESMERDDVREMYTKYLAMPKVISDPLSLRERLVKFTLFGAEGELDRAYNDLLELSLPVQLLRSGPFYIDVIEKTTSKGAALNYLASHLGVPLSETIAIGNYYNDLAMLSIAGVGVAVANAPEDVQAQADLIVASNNDSGVAEALTRLVLANEQVKISGK</sequence>
<accession>A0A0U5BCB4</accession>
<dbReference type="SFLD" id="SFLDG01140">
    <property type="entry name" value="C2.B:_Phosphomannomutase_and_P"/>
    <property type="match status" value="1"/>
</dbReference>
<dbReference type="PANTHER" id="PTHR10000">
    <property type="entry name" value="PHOSPHOSERINE PHOSPHATASE"/>
    <property type="match status" value="1"/>
</dbReference>
<dbReference type="NCBIfam" id="TIGR01484">
    <property type="entry name" value="HAD-SF-IIB"/>
    <property type="match status" value="1"/>
</dbReference>
<dbReference type="PANTHER" id="PTHR10000:SF8">
    <property type="entry name" value="HAD SUPERFAMILY HYDROLASE-LIKE, TYPE 3"/>
    <property type="match status" value="1"/>
</dbReference>
<dbReference type="InterPro" id="IPR000150">
    <property type="entry name" value="Cof"/>
</dbReference>
<dbReference type="PROSITE" id="PS01228">
    <property type="entry name" value="COF_1"/>
    <property type="match status" value="1"/>
</dbReference>
<dbReference type="GO" id="GO:0005829">
    <property type="term" value="C:cytosol"/>
    <property type="evidence" value="ECO:0007669"/>
    <property type="project" value="TreeGrafter"/>
</dbReference>